<protein>
    <submittedName>
        <fullName evidence="1">Histidine phosphatase family protein</fullName>
    </submittedName>
</protein>
<accession>A0ABZ0K4A7</accession>
<gene>
    <name evidence="1" type="ORF">RGE70_08450</name>
</gene>
<evidence type="ECO:0000313" key="2">
    <source>
        <dbReference type="Proteomes" id="UP001529491"/>
    </source>
</evidence>
<sequence length="216" mass="24405">MSSHLMNYCEFTLLRHGQPEQADCLLGRTNPPLTAKGWQQMQLSSTGLTFDLIISSPLSRCHAYARHLAQQHNSQLIVDSDWQELDFGDWDGQAINSLWEDQHGYGEYWQAPFDHTPPNGETTTALLQRLTSSIGRLSREYAGQRILIVSHSGVMRMLLAWLLNSTQQGNPHLSRVQLEHAAVLQFNTYIDEANTLWPQLQGLSNPSVSLHSQVDN</sequence>
<dbReference type="InterPro" id="IPR050275">
    <property type="entry name" value="PGM_Phosphatase"/>
</dbReference>
<organism evidence="1 2">
    <name type="scientific">Shewanella youngdeokensis</name>
    <dbReference type="NCBI Taxonomy" id="2999068"/>
    <lineage>
        <taxon>Bacteria</taxon>
        <taxon>Pseudomonadati</taxon>
        <taxon>Pseudomonadota</taxon>
        <taxon>Gammaproteobacteria</taxon>
        <taxon>Alteromonadales</taxon>
        <taxon>Shewanellaceae</taxon>
        <taxon>Shewanella</taxon>
    </lineage>
</organism>
<dbReference type="Pfam" id="PF00300">
    <property type="entry name" value="His_Phos_1"/>
    <property type="match status" value="1"/>
</dbReference>
<reference evidence="1 2" key="1">
    <citation type="submission" date="2023-10" db="EMBL/GenBank/DDBJ databases">
        <title>Complete genome sequence of Shewanella sp. DAU334.</title>
        <authorList>
            <person name="Lee Y.-S."/>
            <person name="Jeong H.-R."/>
            <person name="Hwang E.-J."/>
            <person name="Choi Y.-L."/>
            <person name="Kim G.-D."/>
        </authorList>
    </citation>
    <scope>NUCLEOTIDE SEQUENCE [LARGE SCALE GENOMIC DNA]</scope>
    <source>
        <strain evidence="1 2">DAU334</strain>
    </source>
</reference>
<dbReference type="InterPro" id="IPR013078">
    <property type="entry name" value="His_Pase_superF_clade-1"/>
</dbReference>
<dbReference type="CDD" id="cd07067">
    <property type="entry name" value="HP_PGM_like"/>
    <property type="match status" value="1"/>
</dbReference>
<dbReference type="RefSeq" id="WP_310471035.1">
    <property type="nucleotide sequence ID" value="NZ_CP136522.1"/>
</dbReference>
<dbReference type="EMBL" id="CP136522">
    <property type="protein sequence ID" value="WOT06764.1"/>
    <property type="molecule type" value="Genomic_DNA"/>
</dbReference>
<dbReference type="InterPro" id="IPR029033">
    <property type="entry name" value="His_PPase_superfam"/>
</dbReference>
<dbReference type="PANTHER" id="PTHR48100">
    <property type="entry name" value="BROAD-SPECIFICITY PHOSPHATASE YOR283W-RELATED"/>
    <property type="match status" value="1"/>
</dbReference>
<dbReference type="SUPFAM" id="SSF53254">
    <property type="entry name" value="Phosphoglycerate mutase-like"/>
    <property type="match status" value="1"/>
</dbReference>
<keyword evidence="2" id="KW-1185">Reference proteome</keyword>
<proteinExistence type="predicted"/>
<dbReference type="Proteomes" id="UP001529491">
    <property type="component" value="Chromosome"/>
</dbReference>
<name>A0ABZ0K4A7_9GAMM</name>
<dbReference type="Gene3D" id="3.40.50.1240">
    <property type="entry name" value="Phosphoglycerate mutase-like"/>
    <property type="match status" value="1"/>
</dbReference>
<evidence type="ECO:0000313" key="1">
    <source>
        <dbReference type="EMBL" id="WOT06764.1"/>
    </source>
</evidence>
<dbReference type="SMART" id="SM00855">
    <property type="entry name" value="PGAM"/>
    <property type="match status" value="1"/>
</dbReference>
<dbReference type="PANTHER" id="PTHR48100:SF1">
    <property type="entry name" value="HISTIDINE PHOSPHATASE FAMILY PROTEIN-RELATED"/>
    <property type="match status" value="1"/>
</dbReference>